<evidence type="ECO:0000313" key="1">
    <source>
        <dbReference type="EMBL" id="CAK9185077.1"/>
    </source>
</evidence>
<accession>A0ABC8UWJ6</accession>
<protein>
    <submittedName>
        <fullName evidence="1">Uncharacterized protein</fullName>
    </submittedName>
</protein>
<sequence>MATTIIEPTRPIAIAITNPNPRQQVCFSFTAYTKNLIDHLKNFDIFTEQGLDDAELLTIESTFHFFLLALASPIGDPLRPNNLKSSQTYRFWVYAKKS</sequence>
<keyword evidence="2" id="KW-1185">Reference proteome</keyword>
<gene>
    <name evidence="1" type="ORF">ILEXP_LOCUS55434</name>
</gene>
<comment type="caution">
    <text evidence="1">The sequence shown here is derived from an EMBL/GenBank/DDBJ whole genome shotgun (WGS) entry which is preliminary data.</text>
</comment>
<dbReference type="Proteomes" id="UP001642360">
    <property type="component" value="Unassembled WGS sequence"/>
</dbReference>
<organism evidence="1 2">
    <name type="scientific">Ilex paraguariensis</name>
    <name type="common">yerba mate</name>
    <dbReference type="NCBI Taxonomy" id="185542"/>
    <lineage>
        <taxon>Eukaryota</taxon>
        <taxon>Viridiplantae</taxon>
        <taxon>Streptophyta</taxon>
        <taxon>Embryophyta</taxon>
        <taxon>Tracheophyta</taxon>
        <taxon>Spermatophyta</taxon>
        <taxon>Magnoliopsida</taxon>
        <taxon>eudicotyledons</taxon>
        <taxon>Gunneridae</taxon>
        <taxon>Pentapetalae</taxon>
        <taxon>asterids</taxon>
        <taxon>campanulids</taxon>
        <taxon>Aquifoliales</taxon>
        <taxon>Aquifoliaceae</taxon>
        <taxon>Ilex</taxon>
    </lineage>
</organism>
<dbReference type="EMBL" id="CAUOFW020009168">
    <property type="protein sequence ID" value="CAK9185077.1"/>
    <property type="molecule type" value="Genomic_DNA"/>
</dbReference>
<reference evidence="1 2" key="1">
    <citation type="submission" date="2024-02" db="EMBL/GenBank/DDBJ databases">
        <authorList>
            <person name="Vignale AGUSTIN F."/>
            <person name="Sosa J E."/>
            <person name="Modenutti C."/>
        </authorList>
    </citation>
    <scope>NUCLEOTIDE SEQUENCE [LARGE SCALE GENOMIC DNA]</scope>
</reference>
<dbReference type="AlphaFoldDB" id="A0ABC8UWJ6"/>
<name>A0ABC8UWJ6_9AQUA</name>
<proteinExistence type="predicted"/>
<evidence type="ECO:0000313" key="2">
    <source>
        <dbReference type="Proteomes" id="UP001642360"/>
    </source>
</evidence>